<evidence type="ECO:0000313" key="3">
    <source>
        <dbReference type="Proteomes" id="UP000051448"/>
    </source>
</evidence>
<dbReference type="Gene3D" id="3.40.50.2000">
    <property type="entry name" value="Glycogen Phosphorylase B"/>
    <property type="match status" value="1"/>
</dbReference>
<feature type="domain" description="Glycosyl transferase family 1" evidence="1">
    <location>
        <begin position="186"/>
        <end position="334"/>
    </location>
</feature>
<dbReference type="EMBL" id="AZDX01000006">
    <property type="protein sequence ID" value="KRL07484.1"/>
    <property type="molecule type" value="Genomic_DNA"/>
</dbReference>
<evidence type="ECO:0000313" key="2">
    <source>
        <dbReference type="EMBL" id="KRL07484.1"/>
    </source>
</evidence>
<reference evidence="2 3" key="1">
    <citation type="journal article" date="2015" name="Genome Announc.">
        <title>Expanding the biotechnology potential of lactobacilli through comparative genomics of 213 strains and associated genera.</title>
        <authorList>
            <person name="Sun Z."/>
            <person name="Harris H.M."/>
            <person name="McCann A."/>
            <person name="Guo C."/>
            <person name="Argimon S."/>
            <person name="Zhang W."/>
            <person name="Yang X."/>
            <person name="Jeffery I.B."/>
            <person name="Cooney J.C."/>
            <person name="Kagawa T.F."/>
            <person name="Liu W."/>
            <person name="Song Y."/>
            <person name="Salvetti E."/>
            <person name="Wrobel A."/>
            <person name="Rasinkangas P."/>
            <person name="Parkhill J."/>
            <person name="Rea M.C."/>
            <person name="O'Sullivan O."/>
            <person name="Ritari J."/>
            <person name="Douillard F.P."/>
            <person name="Paul Ross R."/>
            <person name="Yang R."/>
            <person name="Briner A.E."/>
            <person name="Felis G.E."/>
            <person name="de Vos W.M."/>
            <person name="Barrangou R."/>
            <person name="Klaenhammer T.R."/>
            <person name="Caufield P.W."/>
            <person name="Cui Y."/>
            <person name="Zhang H."/>
            <person name="O'Toole P.W."/>
        </authorList>
    </citation>
    <scope>NUCLEOTIDE SEQUENCE [LARGE SCALE GENOMIC DNA]</scope>
    <source>
        <strain evidence="2 3">DSM 19519</strain>
    </source>
</reference>
<dbReference type="InterPro" id="IPR001296">
    <property type="entry name" value="Glyco_trans_1"/>
</dbReference>
<dbReference type="STRING" id="1423759.FC92_GL001873"/>
<protein>
    <recommendedName>
        <fullName evidence="1">Glycosyl transferase family 1 domain-containing protein</fullName>
    </recommendedName>
</protein>
<dbReference type="Proteomes" id="UP000051448">
    <property type="component" value="Unassembled WGS sequence"/>
</dbReference>
<dbReference type="SUPFAM" id="SSF53756">
    <property type="entry name" value="UDP-Glycosyltransferase/glycogen phosphorylase"/>
    <property type="match status" value="1"/>
</dbReference>
<dbReference type="PANTHER" id="PTHR46401:SF8">
    <property type="entry name" value="BLL6006 PROTEIN"/>
    <property type="match status" value="1"/>
</dbReference>
<dbReference type="PANTHER" id="PTHR46401">
    <property type="entry name" value="GLYCOSYLTRANSFERASE WBBK-RELATED"/>
    <property type="match status" value="1"/>
</dbReference>
<dbReference type="Pfam" id="PF00534">
    <property type="entry name" value="Glycos_transf_1"/>
    <property type="match status" value="1"/>
</dbReference>
<sequence length="374" mass="44218">MINASGNSNWIGGLYYLKNIVFELSQNHTVTSHYRLILFTVRKNFNIFKSLRKENVKIIVVHGGVLSKVEKVFLSFLYNARFSYYGTNSRLDNKLNIVTINWIPDFQHKHLSNLFNEYELKQRDKEFTRIANSSEPLILSSNDCLNDFRKFYSETKKNVYVIPFVSYIDDEIKGINESFENSVLKKYNLEKNQYVYIPNQFWKHKNHIMVLKAVKEFFKHNDSKVKFIFTGKMFDQRNQDYIESLKEMFNYSCFQGKVYNLGFIDRKEQLVIMKDAKYLIQPSLFEGWGTVLEDAKVLDKTLLLSDIPVHREQKSNKCILFDPQNHLELEKLIELENKKNHFSDIDDGVKDMYIRAKIYSRGFEKLLNDCGGLK</sequence>
<organism evidence="2 3">
    <name type="scientific">Liquorilactobacillus hordei DSM 19519</name>
    <dbReference type="NCBI Taxonomy" id="1423759"/>
    <lineage>
        <taxon>Bacteria</taxon>
        <taxon>Bacillati</taxon>
        <taxon>Bacillota</taxon>
        <taxon>Bacilli</taxon>
        <taxon>Lactobacillales</taxon>
        <taxon>Lactobacillaceae</taxon>
        <taxon>Liquorilactobacillus</taxon>
    </lineage>
</organism>
<name>A0A0R1MHN4_9LACO</name>
<keyword evidence="3" id="KW-1185">Reference proteome</keyword>
<dbReference type="AlphaFoldDB" id="A0A0R1MHN4"/>
<dbReference type="PATRIC" id="fig|1423759.3.peg.1956"/>
<proteinExistence type="predicted"/>
<comment type="caution">
    <text evidence="2">The sequence shown here is derived from an EMBL/GenBank/DDBJ whole genome shotgun (WGS) entry which is preliminary data.</text>
</comment>
<dbReference type="GO" id="GO:0016757">
    <property type="term" value="F:glycosyltransferase activity"/>
    <property type="evidence" value="ECO:0007669"/>
    <property type="project" value="InterPro"/>
</dbReference>
<accession>A0A0R1MHN4</accession>
<gene>
    <name evidence="2" type="ORF">FC92_GL001873</name>
</gene>
<evidence type="ECO:0000259" key="1">
    <source>
        <dbReference type="Pfam" id="PF00534"/>
    </source>
</evidence>